<keyword evidence="3 8" id="KW-0489">Methyltransferase</keyword>
<dbReference type="InterPro" id="IPR023165">
    <property type="entry name" value="rRNA_Ade_diMease-like_C"/>
</dbReference>
<keyword evidence="2" id="KW-0698">rRNA processing</keyword>
<organism evidence="8">
    <name type="scientific">mine drainage metagenome</name>
    <dbReference type="NCBI Taxonomy" id="410659"/>
    <lineage>
        <taxon>unclassified sequences</taxon>
        <taxon>metagenomes</taxon>
        <taxon>ecological metagenomes</taxon>
    </lineage>
</organism>
<dbReference type="PROSITE" id="PS01131">
    <property type="entry name" value="RRNA_A_DIMETH"/>
    <property type="match status" value="1"/>
</dbReference>
<dbReference type="PROSITE" id="PS51689">
    <property type="entry name" value="SAM_RNA_A_N6_MT"/>
    <property type="match status" value="1"/>
</dbReference>
<dbReference type="AlphaFoldDB" id="T1ARR3"/>
<reference evidence="8" key="2">
    <citation type="journal article" date="2014" name="ISME J.">
        <title>Microbial stratification in low pH oxic and suboxic macroscopic growths along an acid mine drainage.</title>
        <authorList>
            <person name="Mendez-Garcia C."/>
            <person name="Mesa V."/>
            <person name="Sprenger R.R."/>
            <person name="Richter M."/>
            <person name="Diez M.S."/>
            <person name="Solano J."/>
            <person name="Bargiela R."/>
            <person name="Golyshina O.V."/>
            <person name="Manteca A."/>
            <person name="Ramos J.L."/>
            <person name="Gallego J.R."/>
            <person name="Llorente I."/>
            <person name="Martins Dos Santos V.A."/>
            <person name="Jensen O.N."/>
            <person name="Pelaez A.I."/>
            <person name="Sanchez J."/>
            <person name="Ferrer M."/>
        </authorList>
    </citation>
    <scope>NUCLEOTIDE SEQUENCE</scope>
</reference>
<feature type="domain" description="Ribosomal RNA adenine methylase transferase N-terminal" evidence="7">
    <location>
        <begin position="27"/>
        <end position="193"/>
    </location>
</feature>
<gene>
    <name evidence="8" type="ORF">B2A_02438</name>
</gene>
<dbReference type="EMBL" id="AUZZ01001665">
    <property type="protein sequence ID" value="EQD63261.1"/>
    <property type="molecule type" value="Genomic_DNA"/>
</dbReference>
<dbReference type="InterPro" id="IPR020596">
    <property type="entry name" value="rRNA_Ade_Mease_Trfase_CS"/>
</dbReference>
<dbReference type="InterPro" id="IPR020598">
    <property type="entry name" value="rRNA_Ade_methylase_Trfase_N"/>
</dbReference>
<keyword evidence="5" id="KW-0949">S-adenosyl-L-methionine</keyword>
<dbReference type="NCBIfam" id="TIGR00755">
    <property type="entry name" value="ksgA"/>
    <property type="match status" value="1"/>
</dbReference>
<keyword evidence="4 8" id="KW-0808">Transferase</keyword>
<dbReference type="SUPFAM" id="SSF53335">
    <property type="entry name" value="S-adenosyl-L-methionine-dependent methyltransferases"/>
    <property type="match status" value="1"/>
</dbReference>
<keyword evidence="1" id="KW-0963">Cytoplasm</keyword>
<dbReference type="GO" id="GO:0000179">
    <property type="term" value="F:rRNA (adenine-N6,N6-)-dimethyltransferase activity"/>
    <property type="evidence" value="ECO:0007669"/>
    <property type="project" value="InterPro"/>
</dbReference>
<dbReference type="Gene3D" id="1.10.8.100">
    <property type="entry name" value="Ribosomal RNA adenine dimethylase-like, domain 2"/>
    <property type="match status" value="1"/>
</dbReference>
<dbReference type="Pfam" id="PF00398">
    <property type="entry name" value="RrnaAD"/>
    <property type="match status" value="1"/>
</dbReference>
<dbReference type="InterPro" id="IPR029063">
    <property type="entry name" value="SAM-dependent_MTases_sf"/>
</dbReference>
<evidence type="ECO:0000256" key="6">
    <source>
        <dbReference type="ARBA" id="ARBA00022884"/>
    </source>
</evidence>
<name>T1ARR3_9ZZZZ</name>
<dbReference type="Gene3D" id="3.40.50.150">
    <property type="entry name" value="Vaccinia Virus protein VP39"/>
    <property type="match status" value="1"/>
</dbReference>
<evidence type="ECO:0000313" key="8">
    <source>
        <dbReference type="EMBL" id="EQD63261.1"/>
    </source>
</evidence>
<dbReference type="PANTHER" id="PTHR11727:SF7">
    <property type="entry name" value="DIMETHYLADENOSINE TRANSFERASE-RELATED"/>
    <property type="match status" value="1"/>
</dbReference>
<dbReference type="CDD" id="cd02440">
    <property type="entry name" value="AdoMet_MTases"/>
    <property type="match status" value="1"/>
</dbReference>
<evidence type="ECO:0000256" key="3">
    <source>
        <dbReference type="ARBA" id="ARBA00022603"/>
    </source>
</evidence>
<proteinExistence type="predicted"/>
<evidence type="ECO:0000256" key="2">
    <source>
        <dbReference type="ARBA" id="ARBA00022552"/>
    </source>
</evidence>
<sequence length="269" mass="30153">MVISAGKGMPGLPLVEPKRSLGQNFLTDKSIAIMESEFARGRNAIELGPGLGILTAELCKVAKSVLAIEIDQRLYTYLSANLPCDRLKMLNADFFGVDKGAFKGYDILISNVPYNLSSKVLSWIVDNRMEAVLCLQKEFVEHMNANPGTHRYTNLSVFSSLLLNTEEIAKVPSSSFHPRPKVDSKVIHIKVKDTQIKQGVLRVISMIMSHKKKRLKNAVMDSRRYLSMEREEILGLVKELPNAEARPFQLSPEHILESATYIANRIKRA</sequence>
<dbReference type="SMART" id="SM00650">
    <property type="entry name" value="rADc"/>
    <property type="match status" value="1"/>
</dbReference>
<evidence type="ECO:0000256" key="4">
    <source>
        <dbReference type="ARBA" id="ARBA00022679"/>
    </source>
</evidence>
<dbReference type="PANTHER" id="PTHR11727">
    <property type="entry name" value="DIMETHYLADENOSINE TRANSFERASE"/>
    <property type="match status" value="1"/>
</dbReference>
<evidence type="ECO:0000256" key="1">
    <source>
        <dbReference type="ARBA" id="ARBA00022490"/>
    </source>
</evidence>
<comment type="caution">
    <text evidence="8">The sequence shown here is derived from an EMBL/GenBank/DDBJ whole genome shotgun (WGS) entry which is preliminary data.</text>
</comment>
<dbReference type="InterPro" id="IPR001737">
    <property type="entry name" value="KsgA/Erm"/>
</dbReference>
<evidence type="ECO:0000259" key="7">
    <source>
        <dbReference type="SMART" id="SM00650"/>
    </source>
</evidence>
<accession>T1ARR3</accession>
<keyword evidence="6" id="KW-0694">RNA-binding</keyword>
<protein>
    <submittedName>
        <fullName evidence="8">Ribosomal RNA adenine methylase transferase</fullName>
        <ecNumber evidence="8">2.1.1.-</ecNumber>
    </submittedName>
</protein>
<dbReference type="GO" id="GO:0003723">
    <property type="term" value="F:RNA binding"/>
    <property type="evidence" value="ECO:0007669"/>
    <property type="project" value="UniProtKB-KW"/>
</dbReference>
<evidence type="ECO:0000256" key="5">
    <source>
        <dbReference type="ARBA" id="ARBA00022691"/>
    </source>
</evidence>
<reference evidence="8" key="1">
    <citation type="submission" date="2013-08" db="EMBL/GenBank/DDBJ databases">
        <authorList>
            <person name="Mendez C."/>
            <person name="Richter M."/>
            <person name="Ferrer M."/>
            <person name="Sanchez J."/>
        </authorList>
    </citation>
    <scope>NUCLEOTIDE SEQUENCE</scope>
</reference>
<dbReference type="InterPro" id="IPR011530">
    <property type="entry name" value="rRNA_adenine_dimethylase"/>
</dbReference>
<dbReference type="EC" id="2.1.1.-" evidence="8"/>